<accession>A0A437LDS3</accession>
<dbReference type="InterPro" id="IPR036890">
    <property type="entry name" value="HATPase_C_sf"/>
</dbReference>
<dbReference type="Gene3D" id="1.10.287.130">
    <property type="match status" value="1"/>
</dbReference>
<dbReference type="SUPFAM" id="SSF47384">
    <property type="entry name" value="Homodimeric domain of signal transducing histidine kinase"/>
    <property type="match status" value="1"/>
</dbReference>
<organism evidence="14 15">
    <name type="scientific">Inhella crocodyli</name>
    <dbReference type="NCBI Taxonomy" id="2499851"/>
    <lineage>
        <taxon>Bacteria</taxon>
        <taxon>Pseudomonadati</taxon>
        <taxon>Pseudomonadota</taxon>
        <taxon>Betaproteobacteria</taxon>
        <taxon>Burkholderiales</taxon>
        <taxon>Sphaerotilaceae</taxon>
        <taxon>Inhella</taxon>
    </lineage>
</organism>
<dbReference type="Pfam" id="PF02518">
    <property type="entry name" value="HATPase_c"/>
    <property type="match status" value="1"/>
</dbReference>
<dbReference type="Pfam" id="PF08521">
    <property type="entry name" value="2CSK_N"/>
    <property type="match status" value="1"/>
</dbReference>
<keyword evidence="6 11" id="KW-0812">Transmembrane</keyword>
<keyword evidence="9" id="KW-0902">Two-component regulatory system</keyword>
<dbReference type="InterPro" id="IPR013727">
    <property type="entry name" value="2CSK_N"/>
</dbReference>
<evidence type="ECO:0000259" key="13">
    <source>
        <dbReference type="PROSITE" id="PS50885"/>
    </source>
</evidence>
<comment type="subcellular location">
    <subcellularLocation>
        <location evidence="2">Membrane</location>
    </subcellularLocation>
</comment>
<evidence type="ECO:0000259" key="12">
    <source>
        <dbReference type="PROSITE" id="PS50109"/>
    </source>
</evidence>
<feature type="transmembrane region" description="Helical" evidence="11">
    <location>
        <begin position="169"/>
        <end position="189"/>
    </location>
</feature>
<dbReference type="InterPro" id="IPR005467">
    <property type="entry name" value="His_kinase_dom"/>
</dbReference>
<dbReference type="Gene3D" id="3.30.565.10">
    <property type="entry name" value="Histidine kinase-like ATPase, C-terminal domain"/>
    <property type="match status" value="1"/>
</dbReference>
<evidence type="ECO:0000256" key="7">
    <source>
        <dbReference type="ARBA" id="ARBA00022777"/>
    </source>
</evidence>
<dbReference type="Pfam" id="PF00512">
    <property type="entry name" value="HisKA"/>
    <property type="match status" value="1"/>
</dbReference>
<dbReference type="AlphaFoldDB" id="A0A437LDS3"/>
<evidence type="ECO:0000256" key="3">
    <source>
        <dbReference type="ARBA" id="ARBA00012438"/>
    </source>
</evidence>
<evidence type="ECO:0000256" key="10">
    <source>
        <dbReference type="ARBA" id="ARBA00023136"/>
    </source>
</evidence>
<dbReference type="InterPro" id="IPR003660">
    <property type="entry name" value="HAMP_dom"/>
</dbReference>
<dbReference type="RefSeq" id="WP_127683539.1">
    <property type="nucleotide sequence ID" value="NZ_SACM01000004.1"/>
</dbReference>
<dbReference type="InterPro" id="IPR050428">
    <property type="entry name" value="TCS_sensor_his_kinase"/>
</dbReference>
<evidence type="ECO:0000256" key="2">
    <source>
        <dbReference type="ARBA" id="ARBA00004370"/>
    </source>
</evidence>
<evidence type="ECO:0000256" key="4">
    <source>
        <dbReference type="ARBA" id="ARBA00022553"/>
    </source>
</evidence>
<dbReference type="Proteomes" id="UP000288587">
    <property type="component" value="Unassembled WGS sequence"/>
</dbReference>
<proteinExistence type="predicted"/>
<dbReference type="CDD" id="cd00075">
    <property type="entry name" value="HATPase"/>
    <property type="match status" value="1"/>
</dbReference>
<dbReference type="SMART" id="SM00387">
    <property type="entry name" value="HATPase_c"/>
    <property type="match status" value="1"/>
</dbReference>
<dbReference type="InterPro" id="IPR004358">
    <property type="entry name" value="Sig_transdc_His_kin-like_C"/>
</dbReference>
<dbReference type="PROSITE" id="PS50885">
    <property type="entry name" value="HAMP"/>
    <property type="match status" value="1"/>
</dbReference>
<dbReference type="PANTHER" id="PTHR45436:SF1">
    <property type="entry name" value="SENSOR PROTEIN QSEC"/>
    <property type="match status" value="1"/>
</dbReference>
<feature type="domain" description="HAMP" evidence="13">
    <location>
        <begin position="190"/>
        <end position="242"/>
    </location>
</feature>
<comment type="catalytic activity">
    <reaction evidence="1">
        <text>ATP + protein L-histidine = ADP + protein N-phospho-L-histidine.</text>
        <dbReference type="EC" id="2.7.13.3"/>
    </reaction>
</comment>
<dbReference type="SMART" id="SM00388">
    <property type="entry name" value="HisKA"/>
    <property type="match status" value="1"/>
</dbReference>
<keyword evidence="5" id="KW-0808">Transferase</keyword>
<dbReference type="PROSITE" id="PS50109">
    <property type="entry name" value="HIS_KIN"/>
    <property type="match status" value="1"/>
</dbReference>
<evidence type="ECO:0000256" key="9">
    <source>
        <dbReference type="ARBA" id="ARBA00023012"/>
    </source>
</evidence>
<name>A0A437LDS3_9BURK</name>
<evidence type="ECO:0000313" key="14">
    <source>
        <dbReference type="EMBL" id="RVT83575.1"/>
    </source>
</evidence>
<evidence type="ECO:0000313" key="15">
    <source>
        <dbReference type="Proteomes" id="UP000288587"/>
    </source>
</evidence>
<dbReference type="EMBL" id="SACM01000004">
    <property type="protein sequence ID" value="RVT83575.1"/>
    <property type="molecule type" value="Genomic_DNA"/>
</dbReference>
<dbReference type="PRINTS" id="PR00344">
    <property type="entry name" value="BCTRLSENSOR"/>
</dbReference>
<evidence type="ECO:0000256" key="1">
    <source>
        <dbReference type="ARBA" id="ARBA00000085"/>
    </source>
</evidence>
<gene>
    <name evidence="14" type="ORF">EOD73_13415</name>
</gene>
<dbReference type="CDD" id="cd00082">
    <property type="entry name" value="HisKA"/>
    <property type="match status" value="1"/>
</dbReference>
<dbReference type="OrthoDB" id="8554694at2"/>
<sequence length="486" mass="52985">MPQTKSPRSLFGELLDWMLAPLLVIWPVGVLLTWGVAQDLARRPYDRELGAAAQGLADQVQMRRDAQQALSLSAESLSLMRIEDDDQVLFQVLGPRGELLAGDARLALPVGVAPHSGPPLLRNEQLQGEALRVATLWRRASTDRPGWITIQVAETTGKRQRMASDIVKGVLLPQFVLLPLAALLGWLALVQGLRPLKALSERIRHREADDLSPIPEREAPEEILPLVRATNELLARREQAAQLQQQFLANAAHQLKTPLAGLRTQAELAGRALRSGQASAAELAQSFAQIANGSQRAAHMVNQLLALARADASAPLALEPVDLVDLARDVTQDFVPQALERRIDLGFDGPESPQLAVQGQRWQLVELLRNLVDNALRYTPRGGEVTVRVSEDPFGQVVVLQVEDSGPGIAPEARERVFQPFYRQLGTGVDGSGLGLTIAGQIAERHGTRIELDDARERRGPDTLPGARFTLRLPATPWPGGPGREA</sequence>
<dbReference type="GO" id="GO:0000155">
    <property type="term" value="F:phosphorelay sensor kinase activity"/>
    <property type="evidence" value="ECO:0007669"/>
    <property type="project" value="InterPro"/>
</dbReference>
<dbReference type="GO" id="GO:0005886">
    <property type="term" value="C:plasma membrane"/>
    <property type="evidence" value="ECO:0007669"/>
    <property type="project" value="TreeGrafter"/>
</dbReference>
<evidence type="ECO:0000256" key="11">
    <source>
        <dbReference type="SAM" id="Phobius"/>
    </source>
</evidence>
<dbReference type="InterPro" id="IPR003594">
    <property type="entry name" value="HATPase_dom"/>
</dbReference>
<dbReference type="PANTHER" id="PTHR45436">
    <property type="entry name" value="SENSOR HISTIDINE KINASE YKOH"/>
    <property type="match status" value="1"/>
</dbReference>
<dbReference type="EC" id="2.7.13.3" evidence="3"/>
<dbReference type="InterPro" id="IPR036097">
    <property type="entry name" value="HisK_dim/P_sf"/>
</dbReference>
<evidence type="ECO:0000256" key="8">
    <source>
        <dbReference type="ARBA" id="ARBA00022989"/>
    </source>
</evidence>
<keyword evidence="10 11" id="KW-0472">Membrane</keyword>
<evidence type="ECO:0000256" key="6">
    <source>
        <dbReference type="ARBA" id="ARBA00022692"/>
    </source>
</evidence>
<dbReference type="SUPFAM" id="SSF55874">
    <property type="entry name" value="ATPase domain of HSP90 chaperone/DNA topoisomerase II/histidine kinase"/>
    <property type="match status" value="1"/>
</dbReference>
<feature type="transmembrane region" description="Helical" evidence="11">
    <location>
        <begin position="17"/>
        <end position="37"/>
    </location>
</feature>
<keyword evidence="4" id="KW-0597">Phosphoprotein</keyword>
<protein>
    <recommendedName>
        <fullName evidence="3">histidine kinase</fullName>
        <ecNumber evidence="3">2.7.13.3</ecNumber>
    </recommendedName>
</protein>
<dbReference type="InterPro" id="IPR003661">
    <property type="entry name" value="HisK_dim/P_dom"/>
</dbReference>
<evidence type="ECO:0000256" key="5">
    <source>
        <dbReference type="ARBA" id="ARBA00022679"/>
    </source>
</evidence>
<keyword evidence="8 11" id="KW-1133">Transmembrane helix</keyword>
<keyword evidence="7 14" id="KW-0418">Kinase</keyword>
<comment type="caution">
    <text evidence="14">The sequence shown here is derived from an EMBL/GenBank/DDBJ whole genome shotgun (WGS) entry which is preliminary data.</text>
</comment>
<keyword evidence="15" id="KW-1185">Reference proteome</keyword>
<reference evidence="14 15" key="1">
    <citation type="submission" date="2019-01" db="EMBL/GenBank/DDBJ databases">
        <authorList>
            <person name="Chen W.-M."/>
        </authorList>
    </citation>
    <scope>NUCLEOTIDE SEQUENCE [LARGE SCALE GENOMIC DNA]</scope>
    <source>
        <strain evidence="14 15">CCP-18</strain>
    </source>
</reference>
<feature type="domain" description="Histidine kinase" evidence="12">
    <location>
        <begin position="250"/>
        <end position="477"/>
    </location>
</feature>